<keyword evidence="8" id="KW-1185">Reference proteome</keyword>
<keyword evidence="2 6" id="KW-0808">Transferase</keyword>
<dbReference type="GO" id="GO:0032958">
    <property type="term" value="P:inositol phosphate biosynthetic process"/>
    <property type="evidence" value="ECO:0007669"/>
    <property type="project" value="TreeGrafter"/>
</dbReference>
<evidence type="ECO:0000256" key="3">
    <source>
        <dbReference type="ARBA" id="ARBA00022741"/>
    </source>
</evidence>
<dbReference type="PANTHER" id="PTHR14456">
    <property type="entry name" value="INOSITOL POLYPHOSPHATE KINASE 1"/>
    <property type="match status" value="1"/>
</dbReference>
<organism evidence="7 8">
    <name type="scientific">Dendrobium chrysotoxum</name>
    <name type="common">Orchid</name>
    <dbReference type="NCBI Taxonomy" id="161865"/>
    <lineage>
        <taxon>Eukaryota</taxon>
        <taxon>Viridiplantae</taxon>
        <taxon>Streptophyta</taxon>
        <taxon>Embryophyta</taxon>
        <taxon>Tracheophyta</taxon>
        <taxon>Spermatophyta</taxon>
        <taxon>Magnoliopsida</taxon>
        <taxon>Liliopsida</taxon>
        <taxon>Asparagales</taxon>
        <taxon>Orchidaceae</taxon>
        <taxon>Epidendroideae</taxon>
        <taxon>Malaxideae</taxon>
        <taxon>Dendrobiinae</taxon>
        <taxon>Dendrobium</taxon>
    </lineage>
</organism>
<dbReference type="GO" id="GO:0005634">
    <property type="term" value="C:nucleus"/>
    <property type="evidence" value="ECO:0007669"/>
    <property type="project" value="TreeGrafter"/>
</dbReference>
<proteinExistence type="predicted"/>
<comment type="catalytic activity">
    <reaction evidence="6">
        <text>1D-myo-inositol 1,3,4,5,6-pentakisphosphate + ATP = 1D-myo-inositol hexakisphosphate + ADP + H(+)</text>
        <dbReference type="Rhea" id="RHEA:20313"/>
        <dbReference type="ChEBI" id="CHEBI:15378"/>
        <dbReference type="ChEBI" id="CHEBI:30616"/>
        <dbReference type="ChEBI" id="CHEBI:57733"/>
        <dbReference type="ChEBI" id="CHEBI:58130"/>
        <dbReference type="ChEBI" id="CHEBI:456216"/>
        <dbReference type="EC" id="2.7.1.158"/>
    </reaction>
</comment>
<dbReference type="GO" id="GO:0035299">
    <property type="term" value="F:inositol-1,3,4,5,6-pentakisphosphate 2-kinase activity"/>
    <property type="evidence" value="ECO:0007669"/>
    <property type="project" value="UniProtKB-EC"/>
</dbReference>
<accession>A0AAV7GKG4</accession>
<evidence type="ECO:0000256" key="1">
    <source>
        <dbReference type="ARBA" id="ARBA00012023"/>
    </source>
</evidence>
<evidence type="ECO:0000256" key="5">
    <source>
        <dbReference type="ARBA" id="ARBA00022840"/>
    </source>
</evidence>
<evidence type="ECO:0000313" key="8">
    <source>
        <dbReference type="Proteomes" id="UP000775213"/>
    </source>
</evidence>
<protein>
    <recommendedName>
        <fullName evidence="1 6">Inositol-pentakisphosphate 2-kinase</fullName>
        <ecNumber evidence="1 6">2.7.1.158</ecNumber>
    </recommendedName>
</protein>
<dbReference type="Proteomes" id="UP000775213">
    <property type="component" value="Unassembled WGS sequence"/>
</dbReference>
<dbReference type="AlphaFoldDB" id="A0AAV7GKG4"/>
<sequence>MASSYLETWMAQTALKKVYFANQSGEIGASIKDKIKVLIQGECGLRLASFIKLVSEEIFRSEVLDRLLAVQKHHVFYIEGTIHMYYNLISEPGMQKSDSSHYFIHLESSKQTFDYKDMVADDRRPSMPLVVKYPTGGGMELWNSTVIGRLSEGVKGANREAENVRRRRSKGELIISEIGVSHMEKIQHVEGKGKEISLIDDCKTPRLLKSSGVSLAKTSNPEASSSGMNIFVNHFGNLNAIPVLDSKINVNTLSLVNKSSHNFVNTSVVPLEKSVVSNGCNVDPVSVNLSKNNVEASKVANP</sequence>
<reference evidence="7 8" key="1">
    <citation type="journal article" date="2021" name="Hortic Res">
        <title>Chromosome-scale assembly of the Dendrobium chrysotoxum genome enhances the understanding of orchid evolution.</title>
        <authorList>
            <person name="Zhang Y."/>
            <person name="Zhang G.Q."/>
            <person name="Zhang D."/>
            <person name="Liu X.D."/>
            <person name="Xu X.Y."/>
            <person name="Sun W.H."/>
            <person name="Yu X."/>
            <person name="Zhu X."/>
            <person name="Wang Z.W."/>
            <person name="Zhao X."/>
            <person name="Zhong W.Y."/>
            <person name="Chen H."/>
            <person name="Yin W.L."/>
            <person name="Huang T."/>
            <person name="Niu S.C."/>
            <person name="Liu Z.J."/>
        </authorList>
    </citation>
    <scope>NUCLEOTIDE SEQUENCE [LARGE SCALE GENOMIC DNA]</scope>
    <source>
        <strain evidence="7">Lindl</strain>
    </source>
</reference>
<dbReference type="EMBL" id="JAGFBR010000014">
    <property type="protein sequence ID" value="KAH0455958.1"/>
    <property type="molecule type" value="Genomic_DNA"/>
</dbReference>
<evidence type="ECO:0000256" key="4">
    <source>
        <dbReference type="ARBA" id="ARBA00022777"/>
    </source>
</evidence>
<dbReference type="GO" id="GO:0005524">
    <property type="term" value="F:ATP binding"/>
    <property type="evidence" value="ECO:0007669"/>
    <property type="project" value="UniProtKB-KW"/>
</dbReference>
<evidence type="ECO:0000313" key="7">
    <source>
        <dbReference type="EMBL" id="KAH0455958.1"/>
    </source>
</evidence>
<comment type="caution">
    <text evidence="7">The sequence shown here is derived from an EMBL/GenBank/DDBJ whole genome shotgun (WGS) entry which is preliminary data.</text>
</comment>
<name>A0AAV7GKG4_DENCH</name>
<dbReference type="Pfam" id="PF06090">
    <property type="entry name" value="Ins_P5_2-kin"/>
    <property type="match status" value="1"/>
</dbReference>
<dbReference type="PANTHER" id="PTHR14456:SF2">
    <property type="entry name" value="INOSITOL-PENTAKISPHOSPHATE 2-KINASE"/>
    <property type="match status" value="1"/>
</dbReference>
<comment type="function">
    <text evidence="6">Phosphorylates Ins(1,3,4,5,6)P5 at position 2 to form Ins(1,2,3,4,5,6)P6 (InsP6 or phytate).</text>
</comment>
<evidence type="ECO:0000256" key="6">
    <source>
        <dbReference type="RuleBase" id="RU364126"/>
    </source>
</evidence>
<keyword evidence="4 6" id="KW-0418">Kinase</keyword>
<keyword evidence="5 6" id="KW-0067">ATP-binding</keyword>
<comment type="domain">
    <text evidence="6">The EXKPK motif is conserved in inositol-pentakisphosphate 2-kinases of both family 1 and 2.</text>
</comment>
<dbReference type="EC" id="2.7.1.158" evidence="1 6"/>
<keyword evidence="3 6" id="KW-0547">Nucleotide-binding</keyword>
<dbReference type="InterPro" id="IPR009286">
    <property type="entry name" value="Ins_P5_2-kin"/>
</dbReference>
<evidence type="ECO:0000256" key="2">
    <source>
        <dbReference type="ARBA" id="ARBA00022679"/>
    </source>
</evidence>
<gene>
    <name evidence="7" type="ORF">IEQ34_015990</name>
</gene>